<organism evidence="2">
    <name type="scientific">uncultured Frankineae bacterium</name>
    <dbReference type="NCBI Taxonomy" id="437475"/>
    <lineage>
        <taxon>Bacteria</taxon>
        <taxon>Bacillati</taxon>
        <taxon>Actinomycetota</taxon>
        <taxon>Actinomycetes</taxon>
        <taxon>Frankiales</taxon>
        <taxon>environmental samples</taxon>
    </lineage>
</organism>
<name>A0A6J4KTZ9_9ACTN</name>
<accession>A0A6J4KTZ9</accession>
<reference evidence="2" key="1">
    <citation type="submission" date="2020-02" db="EMBL/GenBank/DDBJ databases">
        <authorList>
            <person name="Meier V. D."/>
        </authorList>
    </citation>
    <scope>NUCLEOTIDE SEQUENCE</scope>
    <source>
        <strain evidence="2">AVDCRST_MAG07</strain>
    </source>
</reference>
<feature type="compositionally biased region" description="Basic and acidic residues" evidence="1">
    <location>
        <begin position="7"/>
        <end position="20"/>
    </location>
</feature>
<dbReference type="AlphaFoldDB" id="A0A6J4KTZ9"/>
<evidence type="ECO:0000313" key="2">
    <source>
        <dbReference type="EMBL" id="CAA9315326.1"/>
    </source>
</evidence>
<sequence>MTTAAARRTDRSVKSELRDTAADGDGRQVLRFVVGAVTMASRPIPDRLDDVAFLRTAADVAPWSMGPRRLSGRPDAPVDGVRRRGGPLLGRAVARGWQKPSVTGTALCGWTAELARASVTPHPTPTGGDHGARQQLGLTGCTAGALGGELLWRLAPEPASSTLPAPAG</sequence>
<proteinExistence type="predicted"/>
<dbReference type="EMBL" id="CADCUB010000046">
    <property type="protein sequence ID" value="CAA9315326.1"/>
    <property type="molecule type" value="Genomic_DNA"/>
</dbReference>
<feature type="region of interest" description="Disordered" evidence="1">
    <location>
        <begin position="1"/>
        <end position="20"/>
    </location>
</feature>
<protein>
    <submittedName>
        <fullName evidence="2">Uncharacterized protein</fullName>
    </submittedName>
</protein>
<gene>
    <name evidence="2" type="ORF">AVDCRST_MAG07-794</name>
</gene>
<evidence type="ECO:0000256" key="1">
    <source>
        <dbReference type="SAM" id="MobiDB-lite"/>
    </source>
</evidence>